<name>B7B5P8_9BACT</name>
<dbReference type="EMBL" id="ABYH01000031">
    <property type="protein sequence ID" value="EEC98278.1"/>
    <property type="molecule type" value="Genomic_DNA"/>
</dbReference>
<dbReference type="Pfam" id="PF13149">
    <property type="entry name" value="Mfa_like_1"/>
    <property type="match status" value="1"/>
</dbReference>
<evidence type="ECO:0000256" key="1">
    <source>
        <dbReference type="SAM" id="SignalP"/>
    </source>
</evidence>
<reference evidence="2 3" key="2">
    <citation type="submission" date="2008-10" db="EMBL/GenBank/DDBJ databases">
        <authorList>
            <person name="Fulton L."/>
            <person name="Clifton S."/>
            <person name="Fulton B."/>
            <person name="Xu J."/>
            <person name="Minx P."/>
            <person name="Pepin K.H."/>
            <person name="Johnson M."/>
            <person name="Bhonagiri V."/>
            <person name="Nash W.E."/>
            <person name="Mardis E.R."/>
            <person name="Wilson R.K."/>
        </authorList>
    </citation>
    <scope>NUCLEOTIDE SEQUENCE [LARGE SCALE GENOMIC DNA]</scope>
    <source>
        <strain evidence="2 3">DSM 18315</strain>
    </source>
</reference>
<comment type="caution">
    <text evidence="2">The sequence shown here is derived from an EMBL/GenBank/DDBJ whole genome shotgun (WGS) entry which is preliminary data.</text>
</comment>
<feature type="chain" id="PRO_5002854171" description="Fimbrillin family protein" evidence="1">
    <location>
        <begin position="34"/>
        <end position="336"/>
    </location>
</feature>
<reference evidence="2 3" key="1">
    <citation type="submission" date="2008-10" db="EMBL/GenBank/DDBJ databases">
        <title>Draft genome sequence of Parabacteroides johnsonii (DSM 18315).</title>
        <authorList>
            <person name="Sudarsanam P."/>
            <person name="Ley R."/>
            <person name="Guruge J."/>
            <person name="Turnbaugh P.J."/>
            <person name="Mahowald M."/>
            <person name="Liep D."/>
            <person name="Gordon J."/>
        </authorList>
    </citation>
    <scope>NUCLEOTIDE SEQUENCE [LARGE SCALE GENOMIC DNA]</scope>
    <source>
        <strain evidence="2 3">DSM 18315</strain>
    </source>
</reference>
<evidence type="ECO:0000313" key="3">
    <source>
        <dbReference type="Proteomes" id="UP000005510"/>
    </source>
</evidence>
<keyword evidence="1" id="KW-0732">Signal</keyword>
<feature type="signal peptide" evidence="1">
    <location>
        <begin position="1"/>
        <end position="33"/>
    </location>
</feature>
<dbReference type="Proteomes" id="UP000005510">
    <property type="component" value="Unassembled WGS sequence"/>
</dbReference>
<protein>
    <recommendedName>
        <fullName evidence="4">Fimbrillin family protein</fullName>
    </recommendedName>
</protein>
<proteinExistence type="predicted"/>
<sequence>MISNIGYNNNFKKNIMKNLVVSMLAIASISVLSSCSNESDVIDEVTGGNQDKVEIKLSAGVILTKTPIENGTDGNANYPTTTVPLQIVAAPDAPSAVWTDVATVASTPQLSTDGKIDFTNATKLYYNANASNKSHLIAYSPEGTNTAGQVEWTIDGTKDIIIAKAVSGSKTEGQQMAPLSFKHLLTQLQFEVIGSEAAKATFGKIVSIKVKDALTKPKMTFSDNEVTTLDWTNTTDKTNLSVRNQNDDQEIANIDMPVTADAQNVGYLMLQPAESYTLLVATDNVTEKEVTITMTGAATIGNAHKITLTFSATGIEPTATITGWGTGTTSGSGTFD</sequence>
<dbReference type="AlphaFoldDB" id="B7B5P8"/>
<gene>
    <name evidence="2" type="ORF">PRABACTJOHN_00342</name>
</gene>
<organism evidence="2 3">
    <name type="scientific">Parabacteroides johnsonii DSM 18315</name>
    <dbReference type="NCBI Taxonomy" id="537006"/>
    <lineage>
        <taxon>Bacteria</taxon>
        <taxon>Pseudomonadati</taxon>
        <taxon>Bacteroidota</taxon>
        <taxon>Bacteroidia</taxon>
        <taxon>Bacteroidales</taxon>
        <taxon>Tannerellaceae</taxon>
        <taxon>Parabacteroides</taxon>
    </lineage>
</organism>
<dbReference type="STRING" id="537006.PRABACTJOHN_00342"/>
<accession>B7B5P8</accession>
<evidence type="ECO:0000313" key="2">
    <source>
        <dbReference type="EMBL" id="EEC98278.1"/>
    </source>
</evidence>
<dbReference type="HOGENOM" id="CLU_825966_0_0_10"/>
<dbReference type="InterPro" id="IPR025049">
    <property type="entry name" value="Mfa-like_1"/>
</dbReference>
<evidence type="ECO:0008006" key="4">
    <source>
        <dbReference type="Google" id="ProtNLM"/>
    </source>
</evidence>